<dbReference type="OrthoDB" id="9808281at2"/>
<dbReference type="GO" id="GO:0008897">
    <property type="term" value="F:holo-[acyl-carrier-protein] synthase activity"/>
    <property type="evidence" value="ECO:0007669"/>
    <property type="project" value="InterPro"/>
</dbReference>
<keyword evidence="6" id="KW-1185">Reference proteome</keyword>
<comment type="similarity">
    <text evidence="1">Belongs to the P-Pant transferase superfamily. Gsp/Sfp/HetI/AcpT family.</text>
</comment>
<dbReference type="Proteomes" id="UP000175691">
    <property type="component" value="Unassembled WGS sequence"/>
</dbReference>
<dbReference type="Pfam" id="PF22624">
    <property type="entry name" value="AASDHPPT_N"/>
    <property type="match status" value="1"/>
</dbReference>
<dbReference type="RefSeq" id="WP_070125597.1">
    <property type="nucleotide sequence ID" value="NZ_MDHN01000028.1"/>
</dbReference>
<dbReference type="GO" id="GO:0019878">
    <property type="term" value="P:lysine biosynthetic process via aminoadipic acid"/>
    <property type="evidence" value="ECO:0007669"/>
    <property type="project" value="TreeGrafter"/>
</dbReference>
<evidence type="ECO:0000259" key="3">
    <source>
        <dbReference type="Pfam" id="PF01648"/>
    </source>
</evidence>
<evidence type="ECO:0000313" key="6">
    <source>
        <dbReference type="Proteomes" id="UP000175691"/>
    </source>
</evidence>
<dbReference type="AlphaFoldDB" id="A0A1E7ZAS5"/>
<dbReference type="PANTHER" id="PTHR12215:SF10">
    <property type="entry name" value="L-AMINOADIPATE-SEMIALDEHYDE DEHYDROGENASE-PHOSPHOPANTETHEINYL TRANSFERASE"/>
    <property type="match status" value="1"/>
</dbReference>
<gene>
    <name evidence="5" type="ORF">BFC18_12235</name>
</gene>
<sequence>MFSDLIFAKPAQNIGDQDVHLWLLDTRQYEENHQLALFRSILSESEHRRMLQFRKPEAQQRFLIARGALRLLLAALHPSLSPADLAFVFNDFGKPALHPNPLNIHFNVSHSGNMILIAIARGRECGTDIEKLDASRNIRELAAFYFHPHEHALLLHAPDEAAQLKHFYALWTLKEAFIKAEGKGMAIAGDSFYFSDIDSAHPQVTITENSQASVQPWRFSQQFFGDDFSMALAVAENDELELSVMCKCLIV</sequence>
<dbReference type="Gene3D" id="3.90.470.20">
    <property type="entry name" value="4'-phosphopantetheinyl transferase domain"/>
    <property type="match status" value="2"/>
</dbReference>
<reference evidence="5 6" key="1">
    <citation type="submission" date="2016-08" db="EMBL/GenBank/DDBJ databases">
        <authorList>
            <person name="Seilhamer J.J."/>
        </authorList>
    </citation>
    <scope>NUCLEOTIDE SEQUENCE [LARGE SCALE GENOMIC DNA]</scope>
    <source>
        <strain evidence="5 6">KCTC 42603</strain>
    </source>
</reference>
<name>A0A1E7ZAS5_9ALTE</name>
<dbReference type="Pfam" id="PF01648">
    <property type="entry name" value="ACPS"/>
    <property type="match status" value="1"/>
</dbReference>
<accession>A0A1E7ZAS5</accession>
<evidence type="ECO:0000256" key="1">
    <source>
        <dbReference type="ARBA" id="ARBA00010990"/>
    </source>
</evidence>
<dbReference type="InterPro" id="IPR055066">
    <property type="entry name" value="AASDHPPT_N"/>
</dbReference>
<comment type="caution">
    <text evidence="5">The sequence shown here is derived from an EMBL/GenBank/DDBJ whole genome shotgun (WGS) entry which is preliminary data.</text>
</comment>
<feature type="domain" description="4'-phosphopantetheinyl transferase N-terminal" evidence="4">
    <location>
        <begin position="32"/>
        <end position="118"/>
    </location>
</feature>
<dbReference type="GO" id="GO:0000287">
    <property type="term" value="F:magnesium ion binding"/>
    <property type="evidence" value="ECO:0007669"/>
    <property type="project" value="InterPro"/>
</dbReference>
<dbReference type="EMBL" id="MDHN01000028">
    <property type="protein sequence ID" value="OFC70524.1"/>
    <property type="molecule type" value="Genomic_DNA"/>
</dbReference>
<dbReference type="InterPro" id="IPR050559">
    <property type="entry name" value="P-Pant_transferase_sf"/>
</dbReference>
<dbReference type="PANTHER" id="PTHR12215">
    <property type="entry name" value="PHOSPHOPANTETHEINE TRANSFERASE"/>
    <property type="match status" value="1"/>
</dbReference>
<protein>
    <submittedName>
        <fullName evidence="5">Uncharacterized protein</fullName>
    </submittedName>
</protein>
<dbReference type="InterPro" id="IPR008278">
    <property type="entry name" value="4-PPantetheinyl_Trfase_dom"/>
</dbReference>
<keyword evidence="2" id="KW-0808">Transferase</keyword>
<feature type="domain" description="4'-phosphopantetheinyl transferase" evidence="3">
    <location>
        <begin position="125"/>
        <end position="232"/>
    </location>
</feature>
<dbReference type="InterPro" id="IPR037143">
    <property type="entry name" value="4-PPantetheinyl_Trfase_dom_sf"/>
</dbReference>
<evidence type="ECO:0000313" key="5">
    <source>
        <dbReference type="EMBL" id="OFC70524.1"/>
    </source>
</evidence>
<dbReference type="SUPFAM" id="SSF56214">
    <property type="entry name" value="4'-phosphopantetheinyl transferase"/>
    <property type="match status" value="2"/>
</dbReference>
<evidence type="ECO:0000259" key="4">
    <source>
        <dbReference type="Pfam" id="PF22624"/>
    </source>
</evidence>
<dbReference type="GO" id="GO:0005829">
    <property type="term" value="C:cytosol"/>
    <property type="evidence" value="ECO:0007669"/>
    <property type="project" value="TreeGrafter"/>
</dbReference>
<dbReference type="STRING" id="1656094.BFC18_12235"/>
<organism evidence="5 6">
    <name type="scientific">Alteromonas confluentis</name>
    <dbReference type="NCBI Taxonomy" id="1656094"/>
    <lineage>
        <taxon>Bacteria</taxon>
        <taxon>Pseudomonadati</taxon>
        <taxon>Pseudomonadota</taxon>
        <taxon>Gammaproteobacteria</taxon>
        <taxon>Alteromonadales</taxon>
        <taxon>Alteromonadaceae</taxon>
        <taxon>Alteromonas/Salinimonas group</taxon>
        <taxon>Alteromonas</taxon>
    </lineage>
</organism>
<proteinExistence type="inferred from homology"/>
<evidence type="ECO:0000256" key="2">
    <source>
        <dbReference type="ARBA" id="ARBA00022679"/>
    </source>
</evidence>